<dbReference type="InterPro" id="IPR012132">
    <property type="entry name" value="GMC_OxRdtase"/>
</dbReference>
<evidence type="ECO:0000256" key="4">
    <source>
        <dbReference type="SAM" id="SignalP"/>
    </source>
</evidence>
<name>A0A9N9MFL7_9CUCU</name>
<organism evidence="6 7">
    <name type="scientific">Ceutorhynchus assimilis</name>
    <name type="common">cabbage seed weevil</name>
    <dbReference type="NCBI Taxonomy" id="467358"/>
    <lineage>
        <taxon>Eukaryota</taxon>
        <taxon>Metazoa</taxon>
        <taxon>Ecdysozoa</taxon>
        <taxon>Arthropoda</taxon>
        <taxon>Hexapoda</taxon>
        <taxon>Insecta</taxon>
        <taxon>Pterygota</taxon>
        <taxon>Neoptera</taxon>
        <taxon>Endopterygota</taxon>
        <taxon>Coleoptera</taxon>
        <taxon>Polyphaga</taxon>
        <taxon>Cucujiformia</taxon>
        <taxon>Curculionidae</taxon>
        <taxon>Ceutorhynchinae</taxon>
        <taxon>Ceutorhynchus</taxon>
    </lineage>
</organism>
<feature type="active site" description="Proton donor" evidence="2">
    <location>
        <position position="550"/>
    </location>
</feature>
<dbReference type="SUPFAM" id="SSF54373">
    <property type="entry name" value="FAD-linked reductases, C-terminal domain"/>
    <property type="match status" value="1"/>
</dbReference>
<gene>
    <name evidence="6" type="ORF">CEUTPL_LOCUS2052</name>
</gene>
<feature type="active site" description="Proton acceptor" evidence="2">
    <location>
        <position position="593"/>
    </location>
</feature>
<dbReference type="InterPro" id="IPR007867">
    <property type="entry name" value="GMC_OxRtase_C"/>
</dbReference>
<dbReference type="GO" id="GO:0050660">
    <property type="term" value="F:flavin adenine dinucleotide binding"/>
    <property type="evidence" value="ECO:0007669"/>
    <property type="project" value="InterPro"/>
</dbReference>
<dbReference type="PROSITE" id="PS00624">
    <property type="entry name" value="GMC_OXRED_2"/>
    <property type="match status" value="1"/>
</dbReference>
<dbReference type="PANTHER" id="PTHR11552:SF158">
    <property type="entry name" value="GH23626P-RELATED"/>
    <property type="match status" value="1"/>
</dbReference>
<proteinExistence type="inferred from homology"/>
<evidence type="ECO:0000256" key="1">
    <source>
        <dbReference type="ARBA" id="ARBA00010790"/>
    </source>
</evidence>
<dbReference type="AlphaFoldDB" id="A0A9N9MFL7"/>
<keyword evidence="7" id="KW-1185">Reference proteome</keyword>
<dbReference type="GO" id="GO:0016614">
    <property type="term" value="F:oxidoreductase activity, acting on CH-OH group of donors"/>
    <property type="evidence" value="ECO:0007669"/>
    <property type="project" value="InterPro"/>
</dbReference>
<comment type="similarity">
    <text evidence="1">Belongs to the GMC oxidoreductase family.</text>
</comment>
<feature type="binding site" evidence="3">
    <location>
        <position position="284"/>
    </location>
    <ligand>
        <name>FAD</name>
        <dbReference type="ChEBI" id="CHEBI:57692"/>
    </ligand>
</feature>
<dbReference type="Proteomes" id="UP001152799">
    <property type="component" value="Chromosome 10"/>
</dbReference>
<dbReference type="OrthoDB" id="269227at2759"/>
<sequence>MLFEQIILVKCWFLLVFWMPNSIASLSNFSELYEEVEKLITNFDTYQIPKNNDEYFSNNNYYSNEEDYGTYDFIVIGGGTAGGVLANRLTEENWSVLLVEAGPPEPDTSSILGLNGYLGRSIWSWGYNTTTQKHACFASDNRQCFYPRGRMLGGCSSLNGGLYARGHPKDYDKWASGWSYKDVLPYFKKSERAEFTIDIDRSYHGFEGPQSIDVPEDTPGLTVDLINSFKELGARELDYNGESSYGISRFQVYLDKNIRSSTAYAYIRPAENRSNLHITTNSFVTKIDIKQNRARGITFVKNGQVYTATASKEVIVSAGAINSPQILMLSGIGPVKELRKHKIKVIKNLPVGKYFQDHMFFAGLYYRTDHVYYNLTLEEQLRLWYKNKRPLVAATGFQLVTYYNLQNDTNERPDIEILVSGPPAAGSNWGAIQGYNKKYTDIFKSLNGLTDFMIWVMLLHPKSMGEVTLKSKNPSDFPLINTNYLANEKDVDTIYEGVQRVLEVTKTKAFENIGIQMLDLPMPGCDELHSKFSRKWWHCSIRYLSTTVYHPIGTARMGKSCKNSVVDSELKVHGIDGLRVVDASVIPDHISGHLNAPTVMLAEKISDIIKNEYSGNN</sequence>
<evidence type="ECO:0000256" key="2">
    <source>
        <dbReference type="PIRSR" id="PIRSR000137-1"/>
    </source>
</evidence>
<comment type="cofactor">
    <cofactor evidence="3">
        <name>FAD</name>
        <dbReference type="ChEBI" id="CHEBI:57692"/>
    </cofactor>
</comment>
<evidence type="ECO:0000259" key="5">
    <source>
        <dbReference type="PROSITE" id="PS00624"/>
    </source>
</evidence>
<keyword evidence="3" id="KW-0274">FAD</keyword>
<dbReference type="Gene3D" id="3.50.50.60">
    <property type="entry name" value="FAD/NAD(P)-binding domain"/>
    <property type="match status" value="1"/>
</dbReference>
<feature type="chain" id="PRO_5040288878" description="Glucose-methanol-choline oxidoreductase N-terminal domain-containing protein" evidence="4">
    <location>
        <begin position="25"/>
        <end position="617"/>
    </location>
</feature>
<dbReference type="PIRSF" id="PIRSF000137">
    <property type="entry name" value="Alcohol_oxidase"/>
    <property type="match status" value="1"/>
</dbReference>
<dbReference type="Pfam" id="PF05199">
    <property type="entry name" value="GMC_oxred_C"/>
    <property type="match status" value="1"/>
</dbReference>
<keyword evidence="3" id="KW-0285">Flavoprotein</keyword>
<dbReference type="PANTHER" id="PTHR11552">
    <property type="entry name" value="GLUCOSE-METHANOL-CHOLINE GMC OXIDOREDUCTASE"/>
    <property type="match status" value="1"/>
</dbReference>
<dbReference type="SUPFAM" id="SSF51905">
    <property type="entry name" value="FAD/NAD(P)-binding domain"/>
    <property type="match status" value="1"/>
</dbReference>
<evidence type="ECO:0000313" key="6">
    <source>
        <dbReference type="EMBL" id="CAG9761347.1"/>
    </source>
</evidence>
<feature type="signal peptide" evidence="4">
    <location>
        <begin position="1"/>
        <end position="24"/>
    </location>
</feature>
<evidence type="ECO:0000313" key="7">
    <source>
        <dbReference type="Proteomes" id="UP001152799"/>
    </source>
</evidence>
<dbReference type="EMBL" id="OU892286">
    <property type="protein sequence ID" value="CAG9761347.1"/>
    <property type="molecule type" value="Genomic_DNA"/>
</dbReference>
<evidence type="ECO:0000256" key="3">
    <source>
        <dbReference type="PIRSR" id="PIRSR000137-2"/>
    </source>
</evidence>
<dbReference type="Pfam" id="PF00732">
    <property type="entry name" value="GMC_oxred_N"/>
    <property type="match status" value="1"/>
</dbReference>
<protein>
    <recommendedName>
        <fullName evidence="5">Glucose-methanol-choline oxidoreductase N-terminal domain-containing protein</fullName>
    </recommendedName>
</protein>
<accession>A0A9N9MFL7</accession>
<dbReference type="InterPro" id="IPR000172">
    <property type="entry name" value="GMC_OxRdtase_N"/>
</dbReference>
<dbReference type="InterPro" id="IPR036188">
    <property type="entry name" value="FAD/NAD-bd_sf"/>
</dbReference>
<feature type="domain" description="Glucose-methanol-choline oxidoreductase N-terminal" evidence="5">
    <location>
        <begin position="319"/>
        <end position="333"/>
    </location>
</feature>
<reference evidence="6" key="1">
    <citation type="submission" date="2022-01" db="EMBL/GenBank/DDBJ databases">
        <authorList>
            <person name="King R."/>
        </authorList>
    </citation>
    <scope>NUCLEOTIDE SEQUENCE</scope>
</reference>
<keyword evidence="4" id="KW-0732">Signal</keyword>
<dbReference type="Gene3D" id="3.30.560.10">
    <property type="entry name" value="Glucose Oxidase, domain 3"/>
    <property type="match status" value="1"/>
</dbReference>